<evidence type="ECO:0008006" key="3">
    <source>
        <dbReference type="Google" id="ProtNLM"/>
    </source>
</evidence>
<evidence type="ECO:0000313" key="2">
    <source>
        <dbReference type="Proteomes" id="UP000287823"/>
    </source>
</evidence>
<dbReference type="InterPro" id="IPR012347">
    <property type="entry name" value="Ferritin-like"/>
</dbReference>
<gene>
    <name evidence="1" type="ORF">CWE14_01505</name>
</gene>
<protein>
    <recommendedName>
        <fullName evidence="3">DUF2383 domain-containing protein</fullName>
    </recommendedName>
</protein>
<dbReference type="RefSeq" id="WP_126797756.1">
    <property type="nucleotide sequence ID" value="NZ_PIPO01000001.1"/>
</dbReference>
<organism evidence="1 2">
    <name type="scientific">Aliidiomarina soli</name>
    <dbReference type="NCBI Taxonomy" id="1928574"/>
    <lineage>
        <taxon>Bacteria</taxon>
        <taxon>Pseudomonadati</taxon>
        <taxon>Pseudomonadota</taxon>
        <taxon>Gammaproteobacteria</taxon>
        <taxon>Alteromonadales</taxon>
        <taxon>Idiomarinaceae</taxon>
        <taxon>Aliidiomarina</taxon>
    </lineage>
</organism>
<dbReference type="Proteomes" id="UP000287823">
    <property type="component" value="Unassembled WGS sequence"/>
</dbReference>
<name>A0A432WLQ2_9GAMM</name>
<proteinExistence type="predicted"/>
<comment type="caution">
    <text evidence="1">The sequence shown here is derived from an EMBL/GenBank/DDBJ whole genome shotgun (WGS) entry which is preliminary data.</text>
</comment>
<sequence>MSIMRTDNEADAVEILKLVMETTDYYREMANVVEDDSLAGKLDNIASERATYIEPCRNMVKELGELPAKPDPDKELLQKIGGELTQFFSADSKNAILDKCLQEDEKLAELVKETKLGEKSAEFQKLLDALAENLSTTQKSVQALKD</sequence>
<dbReference type="Gene3D" id="1.20.1260.10">
    <property type="match status" value="1"/>
</dbReference>
<dbReference type="EMBL" id="PIPO01000001">
    <property type="protein sequence ID" value="RUO34705.1"/>
    <property type="molecule type" value="Genomic_DNA"/>
</dbReference>
<reference evidence="1 2" key="1">
    <citation type="journal article" date="2011" name="Front. Microbiol.">
        <title>Genomic signatures of strain selection and enhancement in Bacillus atrophaeus var. globigii, a historical biowarfare simulant.</title>
        <authorList>
            <person name="Gibbons H.S."/>
            <person name="Broomall S.M."/>
            <person name="McNew L.A."/>
            <person name="Daligault H."/>
            <person name="Chapman C."/>
            <person name="Bruce D."/>
            <person name="Karavis M."/>
            <person name="Krepps M."/>
            <person name="McGregor P.A."/>
            <person name="Hong C."/>
            <person name="Park K.H."/>
            <person name="Akmal A."/>
            <person name="Feldman A."/>
            <person name="Lin J.S."/>
            <person name="Chang W.E."/>
            <person name="Higgs B.W."/>
            <person name="Demirev P."/>
            <person name="Lindquist J."/>
            <person name="Liem A."/>
            <person name="Fochler E."/>
            <person name="Read T.D."/>
            <person name="Tapia R."/>
            <person name="Johnson S."/>
            <person name="Bishop-Lilly K.A."/>
            <person name="Detter C."/>
            <person name="Han C."/>
            <person name="Sozhamannan S."/>
            <person name="Rosenzweig C.N."/>
            <person name="Skowronski E.W."/>
        </authorList>
    </citation>
    <scope>NUCLEOTIDE SEQUENCE [LARGE SCALE GENOMIC DNA]</scope>
    <source>
        <strain evidence="1 2">Y4G10-17</strain>
    </source>
</reference>
<keyword evidence="2" id="KW-1185">Reference proteome</keyword>
<evidence type="ECO:0000313" key="1">
    <source>
        <dbReference type="EMBL" id="RUO34705.1"/>
    </source>
</evidence>
<accession>A0A432WLQ2</accession>
<dbReference type="AlphaFoldDB" id="A0A432WLQ2"/>